<feature type="transmembrane region" description="Helical" evidence="1">
    <location>
        <begin position="201"/>
        <end position="232"/>
    </location>
</feature>
<proteinExistence type="predicted"/>
<feature type="transmembrane region" description="Helical" evidence="1">
    <location>
        <begin position="130"/>
        <end position="155"/>
    </location>
</feature>
<feature type="transmembrane region" description="Helical" evidence="1">
    <location>
        <begin position="376"/>
        <end position="403"/>
    </location>
</feature>
<evidence type="ECO:0008006" key="4">
    <source>
        <dbReference type="Google" id="ProtNLM"/>
    </source>
</evidence>
<evidence type="ECO:0000313" key="3">
    <source>
        <dbReference type="Proteomes" id="UP000548867"/>
    </source>
</evidence>
<feature type="transmembrane region" description="Helical" evidence="1">
    <location>
        <begin position="47"/>
        <end position="66"/>
    </location>
</feature>
<comment type="caution">
    <text evidence="2">The sequence shown here is derived from an EMBL/GenBank/DDBJ whole genome shotgun (WGS) entry which is preliminary data.</text>
</comment>
<sequence length="412" mass="45002">MFTAPPAGASSSQPQFQLFVAKIALSLFLISGSGFLGFLPIGNVLRLIFIVLQVTIAFYGIGIAFIRQHIVVASLSLIMMLAIPFYAYVFSMAARQPFVPVSGGDYLPIGLTSLFYLVLRNGQGQDLVRFLMRVSAIYAVAYILLWAGVTFGLVHPADGAKIVLKSGGDTERGDRIALLSCFIIFGMFCATASFVRSLRFLALVQIALFAICLFLSGSRLISAMTILAFGLYLVTQTSQLVRTVFFPIFLIGFLTTCFMIITHSFNPFDSFVNENTRFGDVSAWARWKDIALTNALIPDHWVFGLGLPNGVEGYGPITHVNYFYTQDIGILGVFMTFGVFGLLLYGFICFAACFGSDKLQIDPIMKIGLNLTGAVLAVYSLLAPVFTGSAIPFAALFMALVFWQPASFEVEN</sequence>
<organism evidence="2 3">
    <name type="scientific">Novosphingobium sediminicola</name>
    <dbReference type="NCBI Taxonomy" id="563162"/>
    <lineage>
        <taxon>Bacteria</taxon>
        <taxon>Pseudomonadati</taxon>
        <taxon>Pseudomonadota</taxon>
        <taxon>Alphaproteobacteria</taxon>
        <taxon>Sphingomonadales</taxon>
        <taxon>Sphingomonadaceae</taxon>
        <taxon>Novosphingobium</taxon>
    </lineage>
</organism>
<feature type="transmembrane region" description="Helical" evidence="1">
    <location>
        <begin position="98"/>
        <end position="118"/>
    </location>
</feature>
<protein>
    <recommendedName>
        <fullName evidence="4">O-antigen polymerase</fullName>
    </recommendedName>
</protein>
<keyword evidence="1" id="KW-0472">Membrane</keyword>
<gene>
    <name evidence="2" type="ORF">GGR38_002469</name>
</gene>
<reference evidence="2 3" key="1">
    <citation type="submission" date="2020-08" db="EMBL/GenBank/DDBJ databases">
        <title>Genomic Encyclopedia of Type Strains, Phase IV (KMG-IV): sequencing the most valuable type-strain genomes for metagenomic binning, comparative biology and taxonomic classification.</title>
        <authorList>
            <person name="Goeker M."/>
        </authorList>
    </citation>
    <scope>NUCLEOTIDE SEQUENCE [LARGE SCALE GENOMIC DNA]</scope>
    <source>
        <strain evidence="2 3">DSM 27057</strain>
    </source>
</reference>
<feature type="transmembrane region" description="Helical" evidence="1">
    <location>
        <begin position="328"/>
        <end position="355"/>
    </location>
</feature>
<evidence type="ECO:0000313" key="2">
    <source>
        <dbReference type="EMBL" id="MBB3955515.1"/>
    </source>
</evidence>
<evidence type="ECO:0000256" key="1">
    <source>
        <dbReference type="SAM" id="Phobius"/>
    </source>
</evidence>
<feature type="transmembrane region" description="Helical" evidence="1">
    <location>
        <begin position="20"/>
        <end position="40"/>
    </location>
</feature>
<feature type="transmembrane region" description="Helical" evidence="1">
    <location>
        <begin position="72"/>
        <end position="91"/>
    </location>
</feature>
<keyword evidence="3" id="KW-1185">Reference proteome</keyword>
<dbReference type="RefSeq" id="WP_183625880.1">
    <property type="nucleotide sequence ID" value="NZ_JACIDX010000008.1"/>
</dbReference>
<accession>A0A7W6CHD5</accession>
<dbReference type="EMBL" id="JACIDX010000008">
    <property type="protein sequence ID" value="MBB3955515.1"/>
    <property type="molecule type" value="Genomic_DNA"/>
</dbReference>
<feature type="transmembrane region" description="Helical" evidence="1">
    <location>
        <begin position="176"/>
        <end position="195"/>
    </location>
</feature>
<name>A0A7W6CHD5_9SPHN</name>
<dbReference type="AlphaFoldDB" id="A0A7W6CHD5"/>
<feature type="transmembrane region" description="Helical" evidence="1">
    <location>
        <begin position="244"/>
        <end position="265"/>
    </location>
</feature>
<keyword evidence="1" id="KW-1133">Transmembrane helix</keyword>
<dbReference type="Proteomes" id="UP000548867">
    <property type="component" value="Unassembled WGS sequence"/>
</dbReference>
<keyword evidence="1" id="KW-0812">Transmembrane</keyword>